<evidence type="ECO:0000313" key="3">
    <source>
        <dbReference type="Proteomes" id="UP000033556"/>
    </source>
</evidence>
<reference evidence="2 3" key="1">
    <citation type="submission" date="2015-01" db="EMBL/GenBank/DDBJ databases">
        <title>Genome Sequencing of Rickettsiales.</title>
        <authorList>
            <person name="Daugherty S.C."/>
            <person name="Su Q."/>
            <person name="Abolude K."/>
            <person name="Beier-Sexton M."/>
            <person name="Carlyon J.A."/>
            <person name="Carter R."/>
            <person name="Day N.P."/>
            <person name="Dumler S.J."/>
            <person name="Dyachenko V."/>
            <person name="Godinez A."/>
            <person name="Kurtti T.J."/>
            <person name="Lichay M."/>
            <person name="Mullins K.E."/>
            <person name="Ott S."/>
            <person name="Pappas-Brown V."/>
            <person name="Paris D.H."/>
            <person name="Patel P."/>
            <person name="Richards A.L."/>
            <person name="Sadzewicz L."/>
            <person name="Sears K."/>
            <person name="Seidman D."/>
            <person name="Sengamalay N."/>
            <person name="Stenos J."/>
            <person name="Tallon L.J."/>
            <person name="Vincent G."/>
            <person name="Fraser C.M."/>
            <person name="Munderloh U."/>
            <person name="Dunning-Hotopp J.C."/>
        </authorList>
    </citation>
    <scope>NUCLEOTIDE SEQUENCE [LARGE SCALE GENOMIC DNA]</scope>
    <source>
        <strain evidence="2 3">Ac/Pa</strain>
    </source>
</reference>
<evidence type="ECO:0000256" key="1">
    <source>
        <dbReference type="SAM" id="Phobius"/>
    </source>
</evidence>
<dbReference type="EMBL" id="LANR01000001">
    <property type="protein sequence ID" value="KJV61935.1"/>
    <property type="molecule type" value="Genomic_DNA"/>
</dbReference>
<dbReference type="Proteomes" id="UP000033556">
    <property type="component" value="Unassembled WGS sequence"/>
</dbReference>
<protein>
    <submittedName>
        <fullName evidence="2">Uncharacterized protein</fullName>
    </submittedName>
</protein>
<gene>
    <name evidence="2" type="ORF">APHACPA_0951</name>
</gene>
<dbReference type="PATRIC" id="fig|1359164.3.peg.940"/>
<proteinExistence type="predicted"/>
<name>A0A0F3N1J2_RICAM</name>
<feature type="transmembrane region" description="Helical" evidence="1">
    <location>
        <begin position="16"/>
        <end position="32"/>
    </location>
</feature>
<keyword evidence="1" id="KW-0812">Transmembrane</keyword>
<sequence length="38" mass="4579">MWISFSVVIPRLDRRLQLKILTLLVFLVVFRYRGQTTV</sequence>
<organism evidence="2 3">
    <name type="scientific">Rickettsia amblyommatis str. Ac/Pa</name>
    <dbReference type="NCBI Taxonomy" id="1359164"/>
    <lineage>
        <taxon>Bacteria</taxon>
        <taxon>Pseudomonadati</taxon>
        <taxon>Pseudomonadota</taxon>
        <taxon>Alphaproteobacteria</taxon>
        <taxon>Rickettsiales</taxon>
        <taxon>Rickettsiaceae</taxon>
        <taxon>Rickettsieae</taxon>
        <taxon>Rickettsia</taxon>
        <taxon>spotted fever group</taxon>
    </lineage>
</organism>
<evidence type="ECO:0000313" key="2">
    <source>
        <dbReference type="EMBL" id="KJV61935.1"/>
    </source>
</evidence>
<accession>A0A0F3N1J2</accession>
<keyword evidence="1" id="KW-0472">Membrane</keyword>
<dbReference type="AlphaFoldDB" id="A0A0F3N1J2"/>
<keyword evidence="3" id="KW-1185">Reference proteome</keyword>
<comment type="caution">
    <text evidence="2">The sequence shown here is derived from an EMBL/GenBank/DDBJ whole genome shotgun (WGS) entry which is preliminary data.</text>
</comment>
<keyword evidence="1" id="KW-1133">Transmembrane helix</keyword>